<dbReference type="InterPro" id="IPR038770">
    <property type="entry name" value="Na+/solute_symporter_sf"/>
</dbReference>
<comment type="similarity">
    <text evidence="2">Belongs to the auxin efflux carrier (TC 2.A.69) family.</text>
</comment>
<evidence type="ECO:0000256" key="2">
    <source>
        <dbReference type="ARBA" id="ARBA00010145"/>
    </source>
</evidence>
<evidence type="ECO:0000256" key="8">
    <source>
        <dbReference type="SAM" id="Phobius"/>
    </source>
</evidence>
<gene>
    <name evidence="9" type="ORF">FYJ74_08910</name>
</gene>
<evidence type="ECO:0000256" key="1">
    <source>
        <dbReference type="ARBA" id="ARBA00004651"/>
    </source>
</evidence>
<dbReference type="Proteomes" id="UP000473699">
    <property type="component" value="Unassembled WGS sequence"/>
</dbReference>
<evidence type="ECO:0000313" key="9">
    <source>
        <dbReference type="EMBL" id="MST56149.1"/>
    </source>
</evidence>
<comment type="caution">
    <text evidence="9">The sequence shown here is derived from an EMBL/GenBank/DDBJ whole genome shotgun (WGS) entry which is preliminary data.</text>
</comment>
<keyword evidence="3" id="KW-0813">Transport</keyword>
<feature type="transmembrane region" description="Helical" evidence="8">
    <location>
        <begin position="95"/>
        <end position="119"/>
    </location>
</feature>
<evidence type="ECO:0000256" key="6">
    <source>
        <dbReference type="ARBA" id="ARBA00022989"/>
    </source>
</evidence>
<feature type="transmembrane region" description="Helical" evidence="8">
    <location>
        <begin position="6"/>
        <end position="26"/>
    </location>
</feature>
<dbReference type="AlphaFoldDB" id="A0A6L5YDA9"/>
<evidence type="ECO:0000256" key="3">
    <source>
        <dbReference type="ARBA" id="ARBA00022448"/>
    </source>
</evidence>
<feature type="transmembrane region" description="Helical" evidence="8">
    <location>
        <begin position="255"/>
        <end position="272"/>
    </location>
</feature>
<evidence type="ECO:0000256" key="4">
    <source>
        <dbReference type="ARBA" id="ARBA00022475"/>
    </source>
</evidence>
<proteinExistence type="inferred from homology"/>
<protein>
    <submittedName>
        <fullName evidence="9">AEC family transporter</fullName>
    </submittedName>
</protein>
<evidence type="ECO:0000256" key="7">
    <source>
        <dbReference type="ARBA" id="ARBA00023136"/>
    </source>
</evidence>
<organism evidence="9 10">
    <name type="scientific">Pyramidobacter porci</name>
    <dbReference type="NCBI Taxonomy" id="2605789"/>
    <lineage>
        <taxon>Bacteria</taxon>
        <taxon>Thermotogati</taxon>
        <taxon>Synergistota</taxon>
        <taxon>Synergistia</taxon>
        <taxon>Synergistales</taxon>
        <taxon>Dethiosulfovibrionaceae</taxon>
        <taxon>Pyramidobacter</taxon>
    </lineage>
</organism>
<keyword evidence="10" id="KW-1185">Reference proteome</keyword>
<dbReference type="Gene3D" id="1.20.1530.20">
    <property type="match status" value="1"/>
</dbReference>
<dbReference type="RefSeq" id="WP_154529232.1">
    <property type="nucleotide sequence ID" value="NZ_JAXDZJ010000067.1"/>
</dbReference>
<dbReference type="PANTHER" id="PTHR36838:SF3">
    <property type="entry name" value="TRANSPORTER AUXIN EFFLUX CARRIER EC FAMILY"/>
    <property type="match status" value="1"/>
</dbReference>
<feature type="transmembrane region" description="Helical" evidence="8">
    <location>
        <begin position="170"/>
        <end position="188"/>
    </location>
</feature>
<reference evidence="9 10" key="1">
    <citation type="submission" date="2019-08" db="EMBL/GenBank/DDBJ databases">
        <title>In-depth cultivation of the pig gut microbiome towards novel bacterial diversity and tailored functional studies.</title>
        <authorList>
            <person name="Wylensek D."/>
            <person name="Hitch T.C.A."/>
            <person name="Clavel T."/>
        </authorList>
    </citation>
    <scope>NUCLEOTIDE SEQUENCE [LARGE SCALE GENOMIC DNA]</scope>
    <source>
        <strain evidence="9 10">SM-530-WT-4B</strain>
    </source>
</reference>
<sequence length="308" mass="34002">MLNGFLLILPIMCCIMTGWILKRAGVLNDEGGAQMGRVVFYVAAPCLIFRITLSLGSRDFDDVNFILVLYGGYLGMILCAWLSERFRRGDARRKAASVMMAVRSNNMFMGMPAVIMLWGESALEYYGRFMALSVAGFEIFSALSGLIVLHGGLKKDSLRRVLRSFSRNPVVLSIALGALWNVGVGLPLPRWLDLSLKILGDLGTGLALVTLGMKLKPGELRRDLLQVWPDVIVRLLVSPLILVLGFRFFPARPEMVKTCILVMAMPVAMNTFPMAEAMGMDGDYTARAVMVSTMLSVLTLPLVIRFLL</sequence>
<comment type="subcellular location">
    <subcellularLocation>
        <location evidence="1">Cell membrane</location>
        <topology evidence="1">Multi-pass membrane protein</topology>
    </subcellularLocation>
</comment>
<feature type="transmembrane region" description="Helical" evidence="8">
    <location>
        <begin position="284"/>
        <end position="307"/>
    </location>
</feature>
<name>A0A6L5YDA9_9BACT</name>
<evidence type="ECO:0000313" key="10">
    <source>
        <dbReference type="Proteomes" id="UP000473699"/>
    </source>
</evidence>
<dbReference type="PANTHER" id="PTHR36838">
    <property type="entry name" value="AUXIN EFFLUX CARRIER FAMILY PROTEIN"/>
    <property type="match status" value="1"/>
</dbReference>
<dbReference type="GO" id="GO:0055085">
    <property type="term" value="P:transmembrane transport"/>
    <property type="evidence" value="ECO:0007669"/>
    <property type="project" value="InterPro"/>
</dbReference>
<keyword evidence="4" id="KW-1003">Cell membrane</keyword>
<keyword evidence="5 8" id="KW-0812">Transmembrane</keyword>
<dbReference type="Pfam" id="PF03547">
    <property type="entry name" value="Mem_trans"/>
    <property type="match status" value="2"/>
</dbReference>
<feature type="transmembrane region" description="Helical" evidence="8">
    <location>
        <begin position="63"/>
        <end position="83"/>
    </location>
</feature>
<keyword evidence="7 8" id="KW-0472">Membrane</keyword>
<feature type="transmembrane region" description="Helical" evidence="8">
    <location>
        <begin position="231"/>
        <end position="249"/>
    </location>
</feature>
<accession>A0A6L5YDA9</accession>
<keyword evidence="6 8" id="KW-1133">Transmembrane helix</keyword>
<feature type="transmembrane region" description="Helical" evidence="8">
    <location>
        <begin position="38"/>
        <end position="57"/>
    </location>
</feature>
<dbReference type="InterPro" id="IPR004776">
    <property type="entry name" value="Mem_transp_PIN-like"/>
</dbReference>
<feature type="transmembrane region" description="Helical" evidence="8">
    <location>
        <begin position="125"/>
        <end position="149"/>
    </location>
</feature>
<dbReference type="EMBL" id="VUNH01000009">
    <property type="protein sequence ID" value="MST56149.1"/>
    <property type="molecule type" value="Genomic_DNA"/>
</dbReference>
<evidence type="ECO:0000256" key="5">
    <source>
        <dbReference type="ARBA" id="ARBA00022692"/>
    </source>
</evidence>
<dbReference type="GO" id="GO:0005886">
    <property type="term" value="C:plasma membrane"/>
    <property type="evidence" value="ECO:0007669"/>
    <property type="project" value="UniProtKB-SubCell"/>
</dbReference>